<dbReference type="PROSITE" id="PS00518">
    <property type="entry name" value="ZF_RING_1"/>
    <property type="match status" value="1"/>
</dbReference>
<evidence type="ECO:0000256" key="5">
    <source>
        <dbReference type="PROSITE-ProRule" id="PRU00024"/>
    </source>
</evidence>
<proteinExistence type="predicted"/>
<comment type="caution">
    <text evidence="8">The sequence shown here is derived from an EMBL/GenBank/DDBJ whole genome shotgun (WGS) entry which is preliminary data.</text>
</comment>
<dbReference type="PROSITE" id="PS50089">
    <property type="entry name" value="ZF_RING_2"/>
    <property type="match status" value="1"/>
</dbReference>
<dbReference type="InterPro" id="IPR001841">
    <property type="entry name" value="Znf_RING"/>
</dbReference>
<organism evidence="8 9">
    <name type="scientific">Sinanodonta woodiana</name>
    <name type="common">Chinese pond mussel</name>
    <name type="synonym">Anodonta woodiana</name>
    <dbReference type="NCBI Taxonomy" id="1069815"/>
    <lineage>
        <taxon>Eukaryota</taxon>
        <taxon>Metazoa</taxon>
        <taxon>Spiralia</taxon>
        <taxon>Lophotrochozoa</taxon>
        <taxon>Mollusca</taxon>
        <taxon>Bivalvia</taxon>
        <taxon>Autobranchia</taxon>
        <taxon>Heteroconchia</taxon>
        <taxon>Palaeoheterodonta</taxon>
        <taxon>Unionida</taxon>
        <taxon>Unionoidea</taxon>
        <taxon>Unionidae</taxon>
        <taxon>Unioninae</taxon>
        <taxon>Sinanodonta</taxon>
    </lineage>
</organism>
<protein>
    <submittedName>
        <fullName evidence="8">Uncharacterized protein</fullName>
    </submittedName>
</protein>
<keyword evidence="9" id="KW-1185">Reference proteome</keyword>
<evidence type="ECO:0000259" key="6">
    <source>
        <dbReference type="PROSITE" id="PS50089"/>
    </source>
</evidence>
<reference evidence="8 9" key="1">
    <citation type="submission" date="2024-11" db="EMBL/GenBank/DDBJ databases">
        <title>Chromosome-level genome assembly of the freshwater bivalve Anodonta woodiana.</title>
        <authorList>
            <person name="Chen X."/>
        </authorList>
    </citation>
    <scope>NUCLEOTIDE SEQUENCE [LARGE SCALE GENOMIC DNA]</scope>
    <source>
        <strain evidence="8">MN2024</strain>
        <tissue evidence="8">Gills</tissue>
    </source>
</reference>
<name>A0ABD3XZS2_SINWO</name>
<dbReference type="PANTHER" id="PTHR25462">
    <property type="entry name" value="BONUS, ISOFORM C-RELATED"/>
    <property type="match status" value="1"/>
</dbReference>
<evidence type="ECO:0000313" key="8">
    <source>
        <dbReference type="EMBL" id="KAL3891711.1"/>
    </source>
</evidence>
<dbReference type="PROSITE" id="PS50119">
    <property type="entry name" value="ZF_BBOX"/>
    <property type="match status" value="2"/>
</dbReference>
<keyword evidence="1" id="KW-0597">Phosphoprotein</keyword>
<dbReference type="CDD" id="cd19776">
    <property type="entry name" value="Bbox2_TRIM25_C-IV"/>
    <property type="match status" value="1"/>
</dbReference>
<dbReference type="SMART" id="SM00336">
    <property type="entry name" value="BBOX"/>
    <property type="match status" value="2"/>
</dbReference>
<dbReference type="SUPFAM" id="SSF101898">
    <property type="entry name" value="NHL repeat"/>
    <property type="match status" value="1"/>
</dbReference>
<gene>
    <name evidence="8" type="ORF">ACJMK2_003961</name>
</gene>
<dbReference type="InterPro" id="IPR047153">
    <property type="entry name" value="TRIM45/56/19-like"/>
</dbReference>
<dbReference type="Proteomes" id="UP001634394">
    <property type="component" value="Unassembled WGS sequence"/>
</dbReference>
<dbReference type="AlphaFoldDB" id="A0ABD3XZS2"/>
<dbReference type="InterPro" id="IPR011042">
    <property type="entry name" value="6-blade_b-propeller_TolB-like"/>
</dbReference>
<dbReference type="Gene3D" id="3.30.160.60">
    <property type="entry name" value="Classic Zinc Finger"/>
    <property type="match status" value="1"/>
</dbReference>
<dbReference type="EMBL" id="JBJQND010000001">
    <property type="protein sequence ID" value="KAL3891711.1"/>
    <property type="molecule type" value="Genomic_DNA"/>
</dbReference>
<evidence type="ECO:0000256" key="3">
    <source>
        <dbReference type="ARBA" id="ARBA00022771"/>
    </source>
</evidence>
<evidence type="ECO:0000313" key="9">
    <source>
        <dbReference type="Proteomes" id="UP001634394"/>
    </source>
</evidence>
<dbReference type="InterPro" id="IPR013083">
    <property type="entry name" value="Znf_RING/FYVE/PHD"/>
</dbReference>
<keyword evidence="3 5" id="KW-0863">Zinc-finger</keyword>
<dbReference type="Pfam" id="PF13445">
    <property type="entry name" value="zf-RING_UBOX"/>
    <property type="match status" value="1"/>
</dbReference>
<feature type="domain" description="B box-type" evidence="7">
    <location>
        <begin position="96"/>
        <end position="146"/>
    </location>
</feature>
<accession>A0ABD3XZS2</accession>
<dbReference type="PANTHER" id="PTHR25462:SF296">
    <property type="entry name" value="MEIOTIC P26, ISOFORM F"/>
    <property type="match status" value="1"/>
</dbReference>
<feature type="domain" description="B box-type" evidence="7">
    <location>
        <begin position="160"/>
        <end position="195"/>
    </location>
</feature>
<evidence type="ECO:0000256" key="1">
    <source>
        <dbReference type="ARBA" id="ARBA00022553"/>
    </source>
</evidence>
<evidence type="ECO:0000256" key="2">
    <source>
        <dbReference type="ARBA" id="ARBA00022723"/>
    </source>
</evidence>
<dbReference type="InterPro" id="IPR000315">
    <property type="entry name" value="Znf_B-box"/>
</dbReference>
<feature type="domain" description="RING-type" evidence="6">
    <location>
        <begin position="15"/>
        <end position="62"/>
    </location>
</feature>
<keyword evidence="2" id="KW-0479">Metal-binding</keyword>
<evidence type="ECO:0000256" key="4">
    <source>
        <dbReference type="ARBA" id="ARBA00022833"/>
    </source>
</evidence>
<dbReference type="SMART" id="SM00184">
    <property type="entry name" value="RING"/>
    <property type="match status" value="1"/>
</dbReference>
<dbReference type="SUPFAM" id="SSF57845">
    <property type="entry name" value="B-box zinc-binding domain"/>
    <property type="match status" value="1"/>
</dbReference>
<dbReference type="InterPro" id="IPR027370">
    <property type="entry name" value="Znf-RING_euk"/>
</dbReference>
<dbReference type="Gene3D" id="2.120.10.30">
    <property type="entry name" value="TolB, C-terminal domain"/>
    <property type="match status" value="1"/>
</dbReference>
<keyword evidence="4" id="KW-0862">Zinc</keyword>
<dbReference type="CDD" id="cd19757">
    <property type="entry name" value="Bbox1"/>
    <property type="match status" value="1"/>
</dbReference>
<dbReference type="GO" id="GO:0008270">
    <property type="term" value="F:zinc ion binding"/>
    <property type="evidence" value="ECO:0007669"/>
    <property type="project" value="UniProtKB-KW"/>
</dbReference>
<dbReference type="SUPFAM" id="SSF57850">
    <property type="entry name" value="RING/U-box"/>
    <property type="match status" value="1"/>
</dbReference>
<evidence type="ECO:0000259" key="7">
    <source>
        <dbReference type="PROSITE" id="PS50119"/>
    </source>
</evidence>
<sequence length="655" mass="73924">MMATGKIYTDDEQNCPICLGQFKQPRQLPCAHTFCQSCLQSFITTEATQHKKLSCIRCPVCRQIASPATRDKPTSEWASLFPANTLLQSILPSKSKVDRLCDACSSENVSALAEGFCAICKEAMCSDCVKFHRKQKQLKNHHVIRMEELTGNMENVLKYAEGFTCTEHGGEDIKFYCRDHKLACCAICFLHSHKTCSQVIDLKEELSTLLHEMKPEEITDELSKITTHLIKFMEINDSNISDLESQVNGLTDQIADTRKKINSILDDLEKKVKTEGFRIYKEQSIMKSEENHQCLALLHAVRNSYFLFETVLKYGSDIQRFLMTEKIKLQLPPYYRQIKESFEVTNTTTVMLESAPLVESILLLSSSETGMILSKTQSNTLSILSRKPTRDCQVERLDIKDIEVPGGCEPFYTGITFLPFGKVMLADCNNKQCILLSPSYQFLACYKLIGNPADICVVDNEEVALTIPSQNKIQILSVRNNAISNVNLITTKHWCYGIADAGKGKMFVTGHSGNGKCQLSLITVNGDVQSSFQYDVLNGNWNYVASNCARTRVYITMQGRDSVFCFSMDGTKLFTYSHSILRKPFGISVDRDDNIFVLGYNSNVIHQISPEGSLLQLITNGVPNNPRAICFSKQRDVFLVTNESERRKIYVYQLI</sequence>
<dbReference type="InterPro" id="IPR017907">
    <property type="entry name" value="Znf_RING_CS"/>
</dbReference>
<dbReference type="Gene3D" id="3.30.40.10">
    <property type="entry name" value="Zinc/RING finger domain, C3HC4 (zinc finger)"/>
    <property type="match status" value="1"/>
</dbReference>